<keyword evidence="5" id="KW-0963">Cytoplasm</keyword>
<evidence type="ECO:0000256" key="8">
    <source>
        <dbReference type="ARBA" id="ARBA00023212"/>
    </source>
</evidence>
<dbReference type="Gene3D" id="1.20.5.190">
    <property type="match status" value="1"/>
</dbReference>
<proteinExistence type="inferred from homology"/>
<dbReference type="PANTHER" id="PTHR31598">
    <property type="entry name" value="IQ DOMAIN-CONTAINING PROTEIN D"/>
    <property type="match status" value="1"/>
</dbReference>
<evidence type="ECO:0000256" key="9">
    <source>
        <dbReference type="ARBA" id="ARBA00023273"/>
    </source>
</evidence>
<dbReference type="CDD" id="cd23767">
    <property type="entry name" value="IQCD"/>
    <property type="match status" value="1"/>
</dbReference>
<dbReference type="AlphaFoldDB" id="A0A212D8U6"/>
<feature type="coiled-coil region" evidence="12">
    <location>
        <begin position="341"/>
        <end position="403"/>
    </location>
</feature>
<dbReference type="EMBL" id="MKHE01000005">
    <property type="protein sequence ID" value="OWK14677.1"/>
    <property type="molecule type" value="Genomic_DNA"/>
</dbReference>
<evidence type="ECO:0000256" key="10">
    <source>
        <dbReference type="ARBA" id="ARBA00032180"/>
    </source>
</evidence>
<gene>
    <name evidence="14" type="ORF">Celaphus_00000271</name>
</gene>
<comment type="subcellular location">
    <subcellularLocation>
        <location evidence="2">Cytoplasm</location>
        <location evidence="2">Cytoskeleton</location>
        <location evidence="2">Flagellum axoneme</location>
    </subcellularLocation>
</comment>
<keyword evidence="8" id="KW-0206">Cytoskeleton</keyword>
<feature type="region of interest" description="Disordered" evidence="13">
    <location>
        <begin position="428"/>
        <end position="451"/>
    </location>
</feature>
<dbReference type="Proteomes" id="UP000242450">
    <property type="component" value="Chromosome 5"/>
</dbReference>
<feature type="coiled-coil region" evidence="12">
    <location>
        <begin position="98"/>
        <end position="154"/>
    </location>
</feature>
<evidence type="ECO:0000256" key="12">
    <source>
        <dbReference type="SAM" id="Coils"/>
    </source>
</evidence>
<evidence type="ECO:0000256" key="1">
    <source>
        <dbReference type="ARBA" id="ARBA00003029"/>
    </source>
</evidence>
<dbReference type="PROSITE" id="PS50096">
    <property type="entry name" value="IQ"/>
    <property type="match status" value="1"/>
</dbReference>
<dbReference type="InterPro" id="IPR000048">
    <property type="entry name" value="IQ_motif_EF-hand-BS"/>
</dbReference>
<evidence type="ECO:0000256" key="13">
    <source>
        <dbReference type="SAM" id="MobiDB-lite"/>
    </source>
</evidence>
<keyword evidence="9" id="KW-0966">Cell projection</keyword>
<dbReference type="PANTHER" id="PTHR31598:SF1">
    <property type="entry name" value="DYNEIN REGULATORY COMPLEX PROTEIN 10"/>
    <property type="match status" value="1"/>
</dbReference>
<evidence type="ECO:0000313" key="15">
    <source>
        <dbReference type="Proteomes" id="UP000242450"/>
    </source>
</evidence>
<keyword evidence="15" id="KW-1185">Reference proteome</keyword>
<sequence length="451" mass="52392">MALDVLAVSPLYQGPDINKIRLIAQTTKKSTTPPKALTPAKTKLTTIETKRIMSVLDETIHKVELVSLLSHAASEPKTSEGMLGPDVTKAVREHEDLCQVLLDRVSYLQEEKRKLQEAEEFEDEAWFRERLFAMDEQKSQLPQLMQEIKESTKNVVRLLLSNPQAASLLQAQTLGRSEEAQCFINSLVELRGFLFEKLLTSPMEARDKIQFIQDITRRNRRHQEIIDTLENELAACVRNRNAEVEKENFVIQELKNHLHQVLKFSENSLQRTKQEAEKQQKADFRASQARVAKIQQEILVLQSQFHNLVTENREAEQALRKVPWGSGTKKYKVETEIENWIQKYDSEMSEKQDEYEELDVIHKEEQLQLEELKKRYDVLVEEFSQIQAEREILTKKRLEEEQEMVRMVRAATLIQALWKGYLVRSMLKSKRKKRGKGKGEKKGKGKGKGKK</sequence>
<name>A0A212D8U6_CEREH</name>
<evidence type="ECO:0000256" key="11">
    <source>
        <dbReference type="ARBA" id="ARBA00046836"/>
    </source>
</evidence>
<dbReference type="OrthoDB" id="536093at2759"/>
<keyword evidence="7" id="KW-0969">Cilium</keyword>
<evidence type="ECO:0000256" key="4">
    <source>
        <dbReference type="ARBA" id="ARBA00021752"/>
    </source>
</evidence>
<feature type="coiled-coil region" evidence="12">
    <location>
        <begin position="212"/>
        <end position="282"/>
    </location>
</feature>
<evidence type="ECO:0000256" key="5">
    <source>
        <dbReference type="ARBA" id="ARBA00022490"/>
    </source>
</evidence>
<keyword evidence="12" id="KW-0175">Coiled coil</keyword>
<protein>
    <recommendedName>
        <fullName evidence="4">Dynein regulatory complex protein 10</fullName>
    </recommendedName>
    <alternativeName>
        <fullName evidence="10">IQ domain-containing protein D</fullName>
    </alternativeName>
</protein>
<keyword evidence="6" id="KW-0282">Flagellum</keyword>
<comment type="subunit">
    <text evidence="11">Component of the nexin-dynein regulatory complex (N-DRC). Interacts with CFAP52.</text>
</comment>
<evidence type="ECO:0000256" key="2">
    <source>
        <dbReference type="ARBA" id="ARBA00004611"/>
    </source>
</evidence>
<evidence type="ECO:0000313" key="14">
    <source>
        <dbReference type="EMBL" id="OWK14677.1"/>
    </source>
</evidence>
<evidence type="ECO:0000256" key="6">
    <source>
        <dbReference type="ARBA" id="ARBA00022846"/>
    </source>
</evidence>
<comment type="function">
    <text evidence="1">Component of the nexin-dynein regulatory complex (N-DRC), a key regulator of ciliary/flagellar motility which maintains the alignment and integrity of the distal axoneme and regulates microtubule sliding in motile axonemes.</text>
</comment>
<comment type="caution">
    <text evidence="14">The sequence shown here is derived from an EMBL/GenBank/DDBJ whole genome shotgun (WGS) entry which is preliminary data.</text>
</comment>
<dbReference type="Pfam" id="PF00612">
    <property type="entry name" value="IQ"/>
    <property type="match status" value="1"/>
</dbReference>
<reference evidence="14 15" key="1">
    <citation type="journal article" date="2018" name="Mol. Genet. Genomics">
        <title>The red deer Cervus elaphus genome CerEla1.0: sequencing, annotating, genes, and chromosomes.</title>
        <authorList>
            <person name="Bana N.A."/>
            <person name="Nyiri A."/>
            <person name="Nagy J."/>
            <person name="Frank K."/>
            <person name="Nagy T."/>
            <person name="Steger V."/>
            <person name="Schiller M."/>
            <person name="Lakatos P."/>
            <person name="Sugar L."/>
            <person name="Horn P."/>
            <person name="Barta E."/>
            <person name="Orosz L."/>
        </authorList>
    </citation>
    <scope>NUCLEOTIDE SEQUENCE [LARGE SCALE GENOMIC DNA]</scope>
    <source>
        <strain evidence="14">Hungarian</strain>
    </source>
</reference>
<dbReference type="InterPro" id="IPR042815">
    <property type="entry name" value="DRC10"/>
</dbReference>
<evidence type="ECO:0000256" key="3">
    <source>
        <dbReference type="ARBA" id="ARBA00009071"/>
    </source>
</evidence>
<comment type="similarity">
    <text evidence="3">Belongs to the DRC10 family.</text>
</comment>
<evidence type="ECO:0000256" key="7">
    <source>
        <dbReference type="ARBA" id="ARBA00023069"/>
    </source>
</evidence>
<accession>A0A212D8U6</accession>
<organism evidence="14 15">
    <name type="scientific">Cervus elaphus hippelaphus</name>
    <name type="common">European red deer</name>
    <dbReference type="NCBI Taxonomy" id="46360"/>
    <lineage>
        <taxon>Eukaryota</taxon>
        <taxon>Metazoa</taxon>
        <taxon>Chordata</taxon>
        <taxon>Craniata</taxon>
        <taxon>Vertebrata</taxon>
        <taxon>Euteleostomi</taxon>
        <taxon>Mammalia</taxon>
        <taxon>Eutheria</taxon>
        <taxon>Laurasiatheria</taxon>
        <taxon>Artiodactyla</taxon>
        <taxon>Ruminantia</taxon>
        <taxon>Pecora</taxon>
        <taxon>Cervidae</taxon>
        <taxon>Cervinae</taxon>
        <taxon>Cervus</taxon>
    </lineage>
</organism>
<dbReference type="SMART" id="SM00015">
    <property type="entry name" value="IQ"/>
    <property type="match status" value="1"/>
</dbReference>